<dbReference type="InterPro" id="IPR002053">
    <property type="entry name" value="Glyco_hydro_25"/>
</dbReference>
<dbReference type="Pfam" id="PF08291">
    <property type="entry name" value="Peptidase_M15_3"/>
    <property type="match status" value="1"/>
</dbReference>
<keyword evidence="5" id="KW-0378">Hydrolase</keyword>
<dbReference type="EMBL" id="MCOG01000004">
    <property type="protein sequence ID" value="ORY85279.1"/>
    <property type="molecule type" value="Genomic_DNA"/>
</dbReference>
<dbReference type="Gene3D" id="3.20.20.80">
    <property type="entry name" value="Glycosidases"/>
    <property type="match status" value="1"/>
</dbReference>
<keyword evidence="2" id="KW-0472">Membrane</keyword>
<dbReference type="GO" id="GO:0003796">
    <property type="term" value="F:lysozyme activity"/>
    <property type="evidence" value="ECO:0007669"/>
    <property type="project" value="InterPro"/>
</dbReference>
<dbReference type="GO" id="GO:0009253">
    <property type="term" value="P:peptidoglycan catabolic process"/>
    <property type="evidence" value="ECO:0007669"/>
    <property type="project" value="InterPro"/>
</dbReference>
<sequence length="672" mass="75803">MLVLNKTYSDIKILLILLVLSSTFALNEKCTNYHGLSGECKDISQSCDTGINFIIPYLCEGKDNIKCCLPKNTCNDDRGNQGFCIPSSECNTNYHNIVSEKCASGDNTIKCCIPKNKVYEIIDISQYNEVNDFQYVANQVDGVIMRLGYRGYGKEGNFASDTKVEKYFKGFKGKTKIGFYFLTQAISIEEAEKEADYVHNIIKEKLDKPDFPIYLDIECGHPNCEGRADNLSKSNRTQYALAFLNKIAKLGYRAGVYANQYWLRDKLDFQKIVDSGASIWAGSPNTIPSCIYDIWQYSIYGKVNGVTIGNKLQVDRSKVYKDLAGWNGKPDSGYIKFDTNDYSTNLTSTPSNSSPCSDGNLAGKCINENLCDKNTHFIKAGLCLNQPNEIKCCLPKNTCTDNYENNGICIPTTHCDESTNTIVPGLCKGKHFSIEELLRSDTAKEYGINNVPPKEDFTNIMENLINLINNCLEPIRKNFGAKINVSSGYRNQELNKKVGSTNEYSQHTKGEAADLQPCGNSKSIIDLYNAIIKFNEFDQFIIEKCNWAHVSYVTGKRRHQILYTENGKSYKDVTNNYQSYLKICIEKLGLTNQASISSNLDPNEDLECNSNNHFDTEMNDEPDLDNLDTDNKEISDNDLNSSGVNKIKYTSFLNMFSILFIVFMIWKLHIIF</sequence>
<dbReference type="PROSITE" id="PS51904">
    <property type="entry name" value="GLYCOSYL_HYDROL_F25_2"/>
    <property type="match status" value="1"/>
</dbReference>
<evidence type="ECO:0000259" key="4">
    <source>
        <dbReference type="Pfam" id="PF08291"/>
    </source>
</evidence>
<dbReference type="InterPro" id="IPR009045">
    <property type="entry name" value="Zn_M74/Hedgehog-like"/>
</dbReference>
<comment type="similarity">
    <text evidence="1">Belongs to the glycosyl hydrolase 25 family.</text>
</comment>
<dbReference type="STRING" id="1754190.A0A1Y2FMX2"/>
<dbReference type="PANTHER" id="PTHR34135">
    <property type="entry name" value="LYSOZYME"/>
    <property type="match status" value="1"/>
</dbReference>
<evidence type="ECO:0000256" key="2">
    <source>
        <dbReference type="SAM" id="Phobius"/>
    </source>
</evidence>
<dbReference type="GO" id="GO:0016052">
    <property type="term" value="P:carbohydrate catabolic process"/>
    <property type="evidence" value="ECO:0007669"/>
    <property type="project" value="TreeGrafter"/>
</dbReference>
<protein>
    <submittedName>
        <fullName evidence="5">Glycoside hydrolase</fullName>
    </submittedName>
</protein>
<evidence type="ECO:0000256" key="1">
    <source>
        <dbReference type="ARBA" id="ARBA00010646"/>
    </source>
</evidence>
<feature type="chain" id="PRO_5012056342" evidence="3">
    <location>
        <begin position="26"/>
        <end position="672"/>
    </location>
</feature>
<evidence type="ECO:0000313" key="5">
    <source>
        <dbReference type="EMBL" id="ORY85279.1"/>
    </source>
</evidence>
<dbReference type="InterPro" id="IPR013230">
    <property type="entry name" value="Peptidase_M15A_C"/>
</dbReference>
<dbReference type="AlphaFoldDB" id="A0A1Y2FMX2"/>
<keyword evidence="6" id="KW-1185">Reference proteome</keyword>
<keyword evidence="2" id="KW-1133">Transmembrane helix</keyword>
<accession>A0A1Y2FMX2</accession>
<dbReference type="GO" id="GO:0016998">
    <property type="term" value="P:cell wall macromolecule catabolic process"/>
    <property type="evidence" value="ECO:0007669"/>
    <property type="project" value="InterPro"/>
</dbReference>
<dbReference type="InterPro" id="IPR017853">
    <property type="entry name" value="GH"/>
</dbReference>
<evidence type="ECO:0000256" key="3">
    <source>
        <dbReference type="SAM" id="SignalP"/>
    </source>
</evidence>
<dbReference type="Gene3D" id="3.30.1380.10">
    <property type="match status" value="1"/>
</dbReference>
<dbReference type="OrthoDB" id="10636273at2759"/>
<dbReference type="Pfam" id="PF01183">
    <property type="entry name" value="Glyco_hydro_25"/>
    <property type="match status" value="1"/>
</dbReference>
<proteinExistence type="inferred from homology"/>
<keyword evidence="3" id="KW-0732">Signal</keyword>
<name>A0A1Y2FMX2_9FUNG</name>
<organism evidence="5 6">
    <name type="scientific">Neocallimastix californiae</name>
    <dbReference type="NCBI Taxonomy" id="1754190"/>
    <lineage>
        <taxon>Eukaryota</taxon>
        <taxon>Fungi</taxon>
        <taxon>Fungi incertae sedis</taxon>
        <taxon>Chytridiomycota</taxon>
        <taxon>Chytridiomycota incertae sedis</taxon>
        <taxon>Neocallimastigomycetes</taxon>
        <taxon>Neocallimastigales</taxon>
        <taxon>Neocallimastigaceae</taxon>
        <taxon>Neocallimastix</taxon>
    </lineage>
</organism>
<evidence type="ECO:0000313" key="6">
    <source>
        <dbReference type="Proteomes" id="UP000193920"/>
    </source>
</evidence>
<dbReference type="SUPFAM" id="SSF55166">
    <property type="entry name" value="Hedgehog/DD-peptidase"/>
    <property type="match status" value="1"/>
</dbReference>
<reference evidence="5 6" key="1">
    <citation type="submission" date="2016-08" db="EMBL/GenBank/DDBJ databases">
        <title>A Parts List for Fungal Cellulosomes Revealed by Comparative Genomics.</title>
        <authorList>
            <consortium name="DOE Joint Genome Institute"/>
            <person name="Haitjema C.H."/>
            <person name="Gilmore S.P."/>
            <person name="Henske J.K."/>
            <person name="Solomon K.V."/>
            <person name="De Groot R."/>
            <person name="Kuo A."/>
            <person name="Mondo S.J."/>
            <person name="Salamov A.A."/>
            <person name="Labutti K."/>
            <person name="Zhao Z."/>
            <person name="Chiniquy J."/>
            <person name="Barry K."/>
            <person name="Brewer H.M."/>
            <person name="Purvine S.O."/>
            <person name="Wright A.T."/>
            <person name="Boxma B."/>
            <person name="Van Alen T."/>
            <person name="Hackstein J.H."/>
            <person name="Baker S.E."/>
            <person name="Grigoriev I.V."/>
            <person name="O'Malley M.A."/>
        </authorList>
    </citation>
    <scope>NUCLEOTIDE SEQUENCE [LARGE SCALE GENOMIC DNA]</scope>
    <source>
        <strain evidence="5 6">G1</strain>
    </source>
</reference>
<feature type="signal peptide" evidence="3">
    <location>
        <begin position="1"/>
        <end position="25"/>
    </location>
</feature>
<feature type="transmembrane region" description="Helical" evidence="2">
    <location>
        <begin position="649"/>
        <end position="666"/>
    </location>
</feature>
<dbReference type="SUPFAM" id="SSF51445">
    <property type="entry name" value="(Trans)glycosidases"/>
    <property type="match status" value="1"/>
</dbReference>
<dbReference type="Proteomes" id="UP000193920">
    <property type="component" value="Unassembled WGS sequence"/>
</dbReference>
<gene>
    <name evidence="5" type="ORF">LY90DRAFT_499216</name>
</gene>
<dbReference type="PANTHER" id="PTHR34135:SF2">
    <property type="entry name" value="LYSOZYME"/>
    <property type="match status" value="1"/>
</dbReference>
<comment type="caution">
    <text evidence="5">The sequence shown here is derived from an EMBL/GenBank/DDBJ whole genome shotgun (WGS) entry which is preliminary data.</text>
</comment>
<keyword evidence="2" id="KW-0812">Transmembrane</keyword>
<feature type="domain" description="Peptidase M15A C-terminal" evidence="4">
    <location>
        <begin position="430"/>
        <end position="550"/>
    </location>
</feature>